<evidence type="ECO:0000256" key="7">
    <source>
        <dbReference type="ARBA" id="ARBA00047899"/>
    </source>
</evidence>
<comment type="catalytic activity">
    <reaction evidence="7">
        <text>L-threonyl-[protein] + ATP = O-phospho-L-threonyl-[protein] + ADP + H(+)</text>
        <dbReference type="Rhea" id="RHEA:46608"/>
        <dbReference type="Rhea" id="RHEA-COMP:11060"/>
        <dbReference type="Rhea" id="RHEA-COMP:11605"/>
        <dbReference type="ChEBI" id="CHEBI:15378"/>
        <dbReference type="ChEBI" id="CHEBI:30013"/>
        <dbReference type="ChEBI" id="CHEBI:30616"/>
        <dbReference type="ChEBI" id="CHEBI:61977"/>
        <dbReference type="ChEBI" id="CHEBI:456216"/>
        <dbReference type="EC" id="2.7.11.1"/>
    </reaction>
</comment>
<dbReference type="InterPro" id="IPR011009">
    <property type="entry name" value="Kinase-like_dom_sf"/>
</dbReference>
<dbReference type="GO" id="GO:0005524">
    <property type="term" value="F:ATP binding"/>
    <property type="evidence" value="ECO:0007669"/>
    <property type="project" value="UniProtKB-UniRule"/>
</dbReference>
<proteinExistence type="inferred from homology"/>
<comment type="caution">
    <text evidence="12">The sequence shown here is derived from an EMBL/GenBank/DDBJ whole genome shotgun (WGS) entry which is preliminary data.</text>
</comment>
<dbReference type="InterPro" id="IPR000719">
    <property type="entry name" value="Prot_kinase_dom"/>
</dbReference>
<keyword evidence="3" id="KW-0808">Transferase</keyword>
<protein>
    <recommendedName>
        <fullName evidence="1">non-specific serine/threonine protein kinase</fullName>
        <ecNumber evidence="1">2.7.11.1</ecNumber>
    </recommendedName>
</protein>
<name>A0A9P8VV82_9HYPO</name>
<keyword evidence="13" id="KW-1185">Reference proteome</keyword>
<evidence type="ECO:0000313" key="12">
    <source>
        <dbReference type="EMBL" id="KAH6874381.1"/>
    </source>
</evidence>
<reference evidence="12 13" key="1">
    <citation type="journal article" date="2021" name="Nat. Commun.">
        <title>Genetic determinants of endophytism in the Arabidopsis root mycobiome.</title>
        <authorList>
            <person name="Mesny F."/>
            <person name="Miyauchi S."/>
            <person name="Thiergart T."/>
            <person name="Pickel B."/>
            <person name="Atanasova L."/>
            <person name="Karlsson M."/>
            <person name="Huettel B."/>
            <person name="Barry K.W."/>
            <person name="Haridas S."/>
            <person name="Chen C."/>
            <person name="Bauer D."/>
            <person name="Andreopoulos W."/>
            <person name="Pangilinan J."/>
            <person name="LaButti K."/>
            <person name="Riley R."/>
            <person name="Lipzen A."/>
            <person name="Clum A."/>
            <person name="Drula E."/>
            <person name="Henrissat B."/>
            <person name="Kohler A."/>
            <person name="Grigoriev I.V."/>
            <person name="Martin F.M."/>
            <person name="Hacquard S."/>
        </authorList>
    </citation>
    <scope>NUCLEOTIDE SEQUENCE [LARGE SCALE GENOMIC DNA]</scope>
    <source>
        <strain evidence="12 13">MPI-CAGE-CH-0241</strain>
    </source>
</reference>
<keyword evidence="2 10" id="KW-0723">Serine/threonine-protein kinase</keyword>
<evidence type="ECO:0000313" key="13">
    <source>
        <dbReference type="Proteomes" id="UP000777438"/>
    </source>
</evidence>
<dbReference type="Proteomes" id="UP000777438">
    <property type="component" value="Unassembled WGS sequence"/>
</dbReference>
<evidence type="ECO:0000256" key="8">
    <source>
        <dbReference type="ARBA" id="ARBA00048679"/>
    </source>
</evidence>
<dbReference type="InterPro" id="IPR008271">
    <property type="entry name" value="Ser/Thr_kinase_AS"/>
</dbReference>
<dbReference type="PROSITE" id="PS00107">
    <property type="entry name" value="PROTEIN_KINASE_ATP"/>
    <property type="match status" value="1"/>
</dbReference>
<dbReference type="PANTHER" id="PTHR47634">
    <property type="entry name" value="PROTEIN KINASE DOMAIN-CONTAINING PROTEIN-RELATED"/>
    <property type="match status" value="1"/>
</dbReference>
<evidence type="ECO:0000256" key="9">
    <source>
        <dbReference type="PROSITE-ProRule" id="PRU10141"/>
    </source>
</evidence>
<evidence type="ECO:0000256" key="2">
    <source>
        <dbReference type="ARBA" id="ARBA00022527"/>
    </source>
</evidence>
<keyword evidence="4 9" id="KW-0547">Nucleotide-binding</keyword>
<dbReference type="AlphaFoldDB" id="A0A9P8VV82"/>
<dbReference type="PROSITE" id="PS00108">
    <property type="entry name" value="PROTEIN_KINASE_ST"/>
    <property type="match status" value="1"/>
</dbReference>
<evidence type="ECO:0000256" key="3">
    <source>
        <dbReference type="ARBA" id="ARBA00022679"/>
    </source>
</evidence>
<comment type="similarity">
    <text evidence="10">Belongs to the protein kinase superfamily.</text>
</comment>
<dbReference type="GO" id="GO:0050684">
    <property type="term" value="P:regulation of mRNA processing"/>
    <property type="evidence" value="ECO:0007669"/>
    <property type="project" value="TreeGrafter"/>
</dbReference>
<keyword evidence="6 9" id="KW-0067">ATP-binding</keyword>
<dbReference type="Pfam" id="PF00069">
    <property type="entry name" value="Pkinase"/>
    <property type="match status" value="1"/>
</dbReference>
<comment type="catalytic activity">
    <reaction evidence="8">
        <text>L-seryl-[protein] + ATP = O-phospho-L-seryl-[protein] + ADP + H(+)</text>
        <dbReference type="Rhea" id="RHEA:17989"/>
        <dbReference type="Rhea" id="RHEA-COMP:9863"/>
        <dbReference type="Rhea" id="RHEA-COMP:11604"/>
        <dbReference type="ChEBI" id="CHEBI:15378"/>
        <dbReference type="ChEBI" id="CHEBI:29999"/>
        <dbReference type="ChEBI" id="CHEBI:30616"/>
        <dbReference type="ChEBI" id="CHEBI:83421"/>
        <dbReference type="ChEBI" id="CHEBI:456216"/>
        <dbReference type="EC" id="2.7.11.1"/>
    </reaction>
</comment>
<dbReference type="EC" id="2.7.11.1" evidence="1"/>
<evidence type="ECO:0000256" key="1">
    <source>
        <dbReference type="ARBA" id="ARBA00012513"/>
    </source>
</evidence>
<dbReference type="InterPro" id="IPR017441">
    <property type="entry name" value="Protein_kinase_ATP_BS"/>
</dbReference>
<evidence type="ECO:0000256" key="4">
    <source>
        <dbReference type="ARBA" id="ARBA00022741"/>
    </source>
</evidence>
<feature type="binding site" evidence="9">
    <location>
        <position position="55"/>
    </location>
    <ligand>
        <name>ATP</name>
        <dbReference type="ChEBI" id="CHEBI:30616"/>
    </ligand>
</feature>
<organism evidence="12 13">
    <name type="scientific">Thelonectria olida</name>
    <dbReference type="NCBI Taxonomy" id="1576542"/>
    <lineage>
        <taxon>Eukaryota</taxon>
        <taxon>Fungi</taxon>
        <taxon>Dikarya</taxon>
        <taxon>Ascomycota</taxon>
        <taxon>Pezizomycotina</taxon>
        <taxon>Sordariomycetes</taxon>
        <taxon>Hypocreomycetidae</taxon>
        <taxon>Hypocreales</taxon>
        <taxon>Nectriaceae</taxon>
        <taxon>Thelonectria</taxon>
    </lineage>
</organism>
<dbReference type="PROSITE" id="PS50011">
    <property type="entry name" value="PROTEIN_KINASE_DOM"/>
    <property type="match status" value="1"/>
</dbReference>
<gene>
    <name evidence="12" type="ORF">B0T10DRAFT_532956</name>
</gene>
<dbReference type="OrthoDB" id="5979581at2759"/>
<dbReference type="GO" id="GO:0004674">
    <property type="term" value="F:protein serine/threonine kinase activity"/>
    <property type="evidence" value="ECO:0007669"/>
    <property type="project" value="UniProtKB-KW"/>
</dbReference>
<keyword evidence="5 12" id="KW-0418">Kinase</keyword>
<dbReference type="GO" id="GO:0000245">
    <property type="term" value="P:spliceosomal complex assembly"/>
    <property type="evidence" value="ECO:0007669"/>
    <property type="project" value="TreeGrafter"/>
</dbReference>
<feature type="domain" description="Protein kinase" evidence="11">
    <location>
        <begin position="26"/>
        <end position="332"/>
    </location>
</feature>
<dbReference type="SUPFAM" id="SSF56112">
    <property type="entry name" value="Protein kinase-like (PK-like)"/>
    <property type="match status" value="1"/>
</dbReference>
<dbReference type="PANTHER" id="PTHR47634:SF9">
    <property type="entry name" value="PROTEIN KINASE DOMAIN-CONTAINING PROTEIN-RELATED"/>
    <property type="match status" value="1"/>
</dbReference>
<dbReference type="InterPro" id="IPR051334">
    <property type="entry name" value="SRPK"/>
</dbReference>
<evidence type="ECO:0000256" key="5">
    <source>
        <dbReference type="ARBA" id="ARBA00022777"/>
    </source>
</evidence>
<sequence>MEEGSVAYRPGGFHPVYIGGVLNDRYKVLNKIGYGVYSTAWLCRGGIKTAFRALKVLSGECYGQHKDTFEEEILTHLRDGDHNEMGYAYICHLVDDFVHKGPNGVHVFLVFELMGETLRRFGAWFFESELPNPAMRRFTIQLMLALDFAHRHDIVHTDLKPDNIIIEFGYLAEVPIPQQNRDEELCTVIPFIPLRRFYFTEADGQRVAEFDIALGYWGEIQPVTLRSPEVLIEAPWDETADCGRVAPDGHYELREHLAEIVDLFGPFPKELLEQGNKDPVGKMFDGEGQVKDSPPFNRPPLSDEFGSFLKTLMKINPSERLSTMDLLRHPWLDAVYDTSASNPEQAPEPEA</sequence>
<dbReference type="EMBL" id="JAGPYM010000039">
    <property type="protein sequence ID" value="KAH6874381.1"/>
    <property type="molecule type" value="Genomic_DNA"/>
</dbReference>
<evidence type="ECO:0000256" key="6">
    <source>
        <dbReference type="ARBA" id="ARBA00022840"/>
    </source>
</evidence>
<evidence type="ECO:0000259" key="11">
    <source>
        <dbReference type="PROSITE" id="PS50011"/>
    </source>
</evidence>
<dbReference type="Gene3D" id="3.30.200.20">
    <property type="entry name" value="Phosphorylase Kinase, domain 1"/>
    <property type="match status" value="1"/>
</dbReference>
<evidence type="ECO:0000256" key="10">
    <source>
        <dbReference type="RuleBase" id="RU000304"/>
    </source>
</evidence>
<dbReference type="SMART" id="SM00220">
    <property type="entry name" value="S_TKc"/>
    <property type="match status" value="1"/>
</dbReference>
<accession>A0A9P8VV82</accession>
<dbReference type="Gene3D" id="1.10.510.10">
    <property type="entry name" value="Transferase(Phosphotransferase) domain 1"/>
    <property type="match status" value="1"/>
</dbReference>